<protein>
    <submittedName>
        <fullName evidence="1">Uncharacterized protein</fullName>
    </submittedName>
</protein>
<reference evidence="1" key="1">
    <citation type="journal article" date="2015" name="Nature">
        <title>Complex archaea that bridge the gap between prokaryotes and eukaryotes.</title>
        <authorList>
            <person name="Spang A."/>
            <person name="Saw J.H."/>
            <person name="Jorgensen S.L."/>
            <person name="Zaremba-Niedzwiedzka K."/>
            <person name="Martijn J."/>
            <person name="Lind A.E."/>
            <person name="van Eijk R."/>
            <person name="Schleper C."/>
            <person name="Guy L."/>
            <person name="Ettema T.J."/>
        </authorList>
    </citation>
    <scope>NUCLEOTIDE SEQUENCE</scope>
</reference>
<evidence type="ECO:0000313" key="1">
    <source>
        <dbReference type="EMBL" id="KKL18610.1"/>
    </source>
</evidence>
<dbReference type="EMBL" id="LAZR01038805">
    <property type="protein sequence ID" value="KKL18610.1"/>
    <property type="molecule type" value="Genomic_DNA"/>
</dbReference>
<feature type="non-terminal residue" evidence="1">
    <location>
        <position position="1"/>
    </location>
</feature>
<sequence length="63" mass="6370">DWTQAAFDGLEAGLRSVSTNGANDAWTAIGAEVISIDSDTPAAAAVRPTAHSFAMGSSQAGIY</sequence>
<organism evidence="1">
    <name type="scientific">marine sediment metagenome</name>
    <dbReference type="NCBI Taxonomy" id="412755"/>
    <lineage>
        <taxon>unclassified sequences</taxon>
        <taxon>metagenomes</taxon>
        <taxon>ecological metagenomes</taxon>
    </lineage>
</organism>
<gene>
    <name evidence="1" type="ORF">LCGC14_2473840</name>
</gene>
<name>A0A0F9BA99_9ZZZZ</name>
<comment type="caution">
    <text evidence="1">The sequence shown here is derived from an EMBL/GenBank/DDBJ whole genome shotgun (WGS) entry which is preliminary data.</text>
</comment>
<accession>A0A0F9BA99</accession>
<proteinExistence type="predicted"/>
<dbReference type="AlphaFoldDB" id="A0A0F9BA99"/>